<keyword evidence="12" id="KW-1185">Reference proteome</keyword>
<evidence type="ECO:0000256" key="8">
    <source>
        <dbReference type="ARBA" id="ARBA00023157"/>
    </source>
</evidence>
<dbReference type="PIRSF" id="PIRSF036893">
    <property type="entry name" value="Lipocalin_ApoD"/>
    <property type="match status" value="1"/>
</dbReference>
<dbReference type="PROSITE" id="PS00213">
    <property type="entry name" value="LIPOCALIN"/>
    <property type="match status" value="1"/>
</dbReference>
<dbReference type="GO" id="GO:0006629">
    <property type="term" value="P:lipid metabolic process"/>
    <property type="evidence" value="ECO:0007669"/>
    <property type="project" value="TreeGrafter"/>
</dbReference>
<keyword evidence="9" id="KW-0325">Glycoprotein</keyword>
<dbReference type="PANTHER" id="PTHR10612:SF34">
    <property type="entry name" value="APOLIPOPROTEIN D"/>
    <property type="match status" value="1"/>
</dbReference>
<dbReference type="PRINTS" id="PR01273">
    <property type="entry name" value="INVTBRTCOLOR"/>
</dbReference>
<dbReference type="InterPro" id="IPR012674">
    <property type="entry name" value="Calycin"/>
</dbReference>
<dbReference type="FunFam" id="2.40.128.20:FF:000003">
    <property type="entry name" value="Apolipoprotein D"/>
    <property type="match status" value="1"/>
</dbReference>
<evidence type="ECO:0000256" key="1">
    <source>
        <dbReference type="ARBA" id="ARBA00004613"/>
    </source>
</evidence>
<dbReference type="InterPro" id="IPR000566">
    <property type="entry name" value="Lipocln_cytosolic_FA-bd_dom"/>
</dbReference>
<comment type="similarity">
    <text evidence="2 10">Belongs to the calycin superfamily. Lipocalin family.</text>
</comment>
<evidence type="ECO:0000256" key="5">
    <source>
        <dbReference type="ARBA" id="ARBA00022525"/>
    </source>
</evidence>
<keyword evidence="8" id="KW-1015">Disulfide bond</keyword>
<name>A0A8B8EX47_CRAVI</name>
<dbReference type="OrthoDB" id="565904at2759"/>
<feature type="signal peptide" evidence="10">
    <location>
        <begin position="1"/>
        <end position="21"/>
    </location>
</feature>
<dbReference type="GO" id="GO:0005576">
    <property type="term" value="C:extracellular region"/>
    <property type="evidence" value="ECO:0007669"/>
    <property type="project" value="UniProtKB-SubCell"/>
</dbReference>
<dbReference type="InterPro" id="IPR022272">
    <property type="entry name" value="Lipocalin_CS"/>
</dbReference>
<accession>A0A8B8EX47</accession>
<dbReference type="Gene3D" id="2.40.128.20">
    <property type="match status" value="1"/>
</dbReference>
<feature type="domain" description="Lipocalin/cytosolic fatty-acid binding" evidence="11">
    <location>
        <begin position="38"/>
        <end position="180"/>
    </location>
</feature>
<evidence type="ECO:0000259" key="11">
    <source>
        <dbReference type="Pfam" id="PF08212"/>
    </source>
</evidence>
<dbReference type="KEGG" id="cvn:111137400"/>
<evidence type="ECO:0000256" key="6">
    <source>
        <dbReference type="ARBA" id="ARBA00022729"/>
    </source>
</evidence>
<evidence type="ECO:0000256" key="4">
    <source>
        <dbReference type="ARBA" id="ARBA00022448"/>
    </source>
</evidence>
<dbReference type="AlphaFoldDB" id="A0A8B8EX47"/>
<evidence type="ECO:0000256" key="10">
    <source>
        <dbReference type="PIRNR" id="PIRNR036893"/>
    </source>
</evidence>
<dbReference type="GO" id="GO:0008289">
    <property type="term" value="F:lipid binding"/>
    <property type="evidence" value="ECO:0007669"/>
    <property type="project" value="UniProtKB-KW"/>
</dbReference>
<dbReference type="Pfam" id="PF08212">
    <property type="entry name" value="Lipocalin_2"/>
    <property type="match status" value="1"/>
</dbReference>
<dbReference type="GO" id="GO:0005737">
    <property type="term" value="C:cytoplasm"/>
    <property type="evidence" value="ECO:0007669"/>
    <property type="project" value="TreeGrafter"/>
</dbReference>
<keyword evidence="4" id="KW-0813">Transport</keyword>
<evidence type="ECO:0000313" key="12">
    <source>
        <dbReference type="Proteomes" id="UP000694844"/>
    </source>
</evidence>
<feature type="chain" id="PRO_5034384260" description="Apolipoprotein D" evidence="10">
    <location>
        <begin position="22"/>
        <end position="187"/>
    </location>
</feature>
<organism evidence="12 13">
    <name type="scientific">Crassostrea virginica</name>
    <name type="common">Eastern oyster</name>
    <dbReference type="NCBI Taxonomy" id="6565"/>
    <lineage>
        <taxon>Eukaryota</taxon>
        <taxon>Metazoa</taxon>
        <taxon>Spiralia</taxon>
        <taxon>Lophotrochozoa</taxon>
        <taxon>Mollusca</taxon>
        <taxon>Bivalvia</taxon>
        <taxon>Autobranchia</taxon>
        <taxon>Pteriomorphia</taxon>
        <taxon>Ostreida</taxon>
        <taxon>Ostreoidea</taxon>
        <taxon>Ostreidae</taxon>
        <taxon>Crassostrea</taxon>
    </lineage>
</organism>
<dbReference type="RefSeq" id="XP_022344556.1">
    <property type="nucleotide sequence ID" value="XM_022488848.1"/>
</dbReference>
<dbReference type="InterPro" id="IPR022271">
    <property type="entry name" value="Lipocalin_ApoD"/>
</dbReference>
<evidence type="ECO:0000256" key="2">
    <source>
        <dbReference type="ARBA" id="ARBA00006889"/>
    </source>
</evidence>
<dbReference type="Proteomes" id="UP000694844">
    <property type="component" value="Chromosome 5"/>
</dbReference>
<keyword evidence="7" id="KW-0446">Lipid-binding</keyword>
<sequence length="187" mass="21278">MGTKMFFLLCVVLSFIGISQAQVFGLGKCAQVKTQDNLDLNKYLGTWYEIYKFKSNFEGSQKCVSANYQLKSDGHVRVDNIGYENGEKKEAIGDAYIPDSSYPSRLGVRFSNLAPYGRYWVLDTDYTTHTMIYSCTDILGIFHISYAWILSRERTLDEAVKNRLFAKAESFGIKTSNFLKEDQTGCQ</sequence>
<protein>
    <recommendedName>
        <fullName evidence="3">Apolipoprotein D</fullName>
    </recommendedName>
</protein>
<dbReference type="GeneID" id="111137400"/>
<dbReference type="GO" id="GO:0000302">
    <property type="term" value="P:response to reactive oxygen species"/>
    <property type="evidence" value="ECO:0007669"/>
    <property type="project" value="TreeGrafter"/>
</dbReference>
<dbReference type="CDD" id="cd19437">
    <property type="entry name" value="lipocalin_apoD-like"/>
    <property type="match status" value="1"/>
</dbReference>
<comment type="subcellular location">
    <subcellularLocation>
        <location evidence="1">Secreted</location>
    </subcellularLocation>
</comment>
<keyword evidence="5" id="KW-0964">Secreted</keyword>
<keyword evidence="6 10" id="KW-0732">Signal</keyword>
<evidence type="ECO:0000313" key="13">
    <source>
        <dbReference type="RefSeq" id="XP_022344556.1"/>
    </source>
</evidence>
<evidence type="ECO:0000256" key="7">
    <source>
        <dbReference type="ARBA" id="ARBA00023121"/>
    </source>
</evidence>
<evidence type="ECO:0000256" key="9">
    <source>
        <dbReference type="ARBA" id="ARBA00023180"/>
    </source>
</evidence>
<dbReference type="PANTHER" id="PTHR10612">
    <property type="entry name" value="APOLIPOPROTEIN D"/>
    <property type="match status" value="1"/>
</dbReference>
<proteinExistence type="inferred from homology"/>
<gene>
    <name evidence="13" type="primary">LOC111137400</name>
</gene>
<dbReference type="InterPro" id="IPR003057">
    <property type="entry name" value="Invtbrt_color"/>
</dbReference>
<reference evidence="13" key="1">
    <citation type="submission" date="2025-08" db="UniProtKB">
        <authorList>
            <consortium name="RefSeq"/>
        </authorList>
    </citation>
    <scope>IDENTIFICATION</scope>
    <source>
        <tissue evidence="13">Whole sample</tissue>
    </source>
</reference>
<dbReference type="SUPFAM" id="SSF50814">
    <property type="entry name" value="Lipocalins"/>
    <property type="match status" value="1"/>
</dbReference>
<evidence type="ECO:0000256" key="3">
    <source>
        <dbReference type="ARBA" id="ARBA00019890"/>
    </source>
</evidence>
<dbReference type="GO" id="GO:0031409">
    <property type="term" value="F:pigment binding"/>
    <property type="evidence" value="ECO:0007669"/>
    <property type="project" value="InterPro"/>
</dbReference>